<gene>
    <name evidence="1" type="ORF">OE105_01750</name>
</gene>
<dbReference type="InterPro" id="IPR029069">
    <property type="entry name" value="HotDog_dom_sf"/>
</dbReference>
<reference evidence="1" key="1">
    <citation type="submission" date="2022-09" db="EMBL/GenBank/DDBJ databases">
        <title>Complete Genomes of Fervidibacillus albus and Fervidibacillus halotolerans isolated from tidal flat sediments.</title>
        <authorList>
            <person name="Kwon K.K."/>
            <person name="Yang S.-H."/>
            <person name="Park M.J."/>
            <person name="Oh H.-M."/>
        </authorList>
    </citation>
    <scope>NUCLEOTIDE SEQUENCE</scope>
    <source>
        <strain evidence="1">MEBiC13594</strain>
    </source>
</reference>
<dbReference type="KEGG" id="fhl:OE105_01750"/>
<dbReference type="Proteomes" id="UP001164726">
    <property type="component" value="Chromosome"/>
</dbReference>
<evidence type="ECO:0000313" key="1">
    <source>
        <dbReference type="EMBL" id="WAA12895.1"/>
    </source>
</evidence>
<protein>
    <recommendedName>
        <fullName evidence="3">MaoC-like domain-containing protein</fullName>
    </recommendedName>
</protein>
<evidence type="ECO:0000313" key="2">
    <source>
        <dbReference type="Proteomes" id="UP001164726"/>
    </source>
</evidence>
<accession>A0A9E8M025</accession>
<dbReference type="AlphaFoldDB" id="A0A9E8M025"/>
<name>A0A9E8M025_9BACI</name>
<proteinExistence type="predicted"/>
<sequence length="100" mass="11579">MNIEEGMKFSWSRTFTKEDVLQFGELTGDQGDHHIHPDEKGRLMVQGLLTASIDSPVCKGKIRTDLARRNEKFPRNGIGWNVEYEKRLLSTKSRYAIWPD</sequence>
<keyword evidence="2" id="KW-1185">Reference proteome</keyword>
<organism evidence="1 2">
    <name type="scientific">Fervidibacillus halotolerans</name>
    <dbReference type="NCBI Taxonomy" id="2980027"/>
    <lineage>
        <taxon>Bacteria</taxon>
        <taxon>Bacillati</taxon>
        <taxon>Bacillota</taxon>
        <taxon>Bacilli</taxon>
        <taxon>Bacillales</taxon>
        <taxon>Bacillaceae</taxon>
        <taxon>Fervidibacillus</taxon>
    </lineage>
</organism>
<dbReference type="RefSeq" id="WP_275421027.1">
    <property type="nucleotide sequence ID" value="NZ_CP106877.1"/>
</dbReference>
<dbReference type="SUPFAM" id="SSF54637">
    <property type="entry name" value="Thioesterase/thiol ester dehydrase-isomerase"/>
    <property type="match status" value="1"/>
</dbReference>
<dbReference type="EMBL" id="CP106877">
    <property type="protein sequence ID" value="WAA12895.1"/>
    <property type="molecule type" value="Genomic_DNA"/>
</dbReference>
<evidence type="ECO:0008006" key="3">
    <source>
        <dbReference type="Google" id="ProtNLM"/>
    </source>
</evidence>
<dbReference type="Gene3D" id="3.10.129.10">
    <property type="entry name" value="Hotdog Thioesterase"/>
    <property type="match status" value="1"/>
</dbReference>